<dbReference type="AlphaFoldDB" id="A0A5B7JVY8"/>
<proteinExistence type="predicted"/>
<reference evidence="1 2" key="1">
    <citation type="submission" date="2019-05" db="EMBL/GenBank/DDBJ databases">
        <title>Another draft genome of Portunus trituberculatus and its Hox gene families provides insights of decapod evolution.</title>
        <authorList>
            <person name="Jeong J.-H."/>
            <person name="Song I."/>
            <person name="Kim S."/>
            <person name="Choi T."/>
            <person name="Kim D."/>
            <person name="Ryu S."/>
            <person name="Kim W."/>
        </authorList>
    </citation>
    <scope>NUCLEOTIDE SEQUENCE [LARGE SCALE GENOMIC DNA]</scope>
    <source>
        <tissue evidence="1">Muscle</tissue>
    </source>
</reference>
<evidence type="ECO:0000313" key="2">
    <source>
        <dbReference type="Proteomes" id="UP000324222"/>
    </source>
</evidence>
<evidence type="ECO:0000313" key="1">
    <source>
        <dbReference type="EMBL" id="MPC98593.1"/>
    </source>
</evidence>
<dbReference type="EMBL" id="VSRR010114739">
    <property type="protein sequence ID" value="MPC98593.1"/>
    <property type="molecule type" value="Genomic_DNA"/>
</dbReference>
<sequence>METKSCNRESKSCSAKYELVDIAIKRGLDCNSSFTLGKTDNFIPHLDLASPCCTRRRKRRKRLALTAPSDSAPPSIESIDSALSCFLPYSPSQLSSNPPDSPHR</sequence>
<name>A0A5B7JVY8_PORTR</name>
<comment type="caution">
    <text evidence="1">The sequence shown here is derived from an EMBL/GenBank/DDBJ whole genome shotgun (WGS) entry which is preliminary data.</text>
</comment>
<organism evidence="1 2">
    <name type="scientific">Portunus trituberculatus</name>
    <name type="common">Swimming crab</name>
    <name type="synonym">Neptunus trituberculatus</name>
    <dbReference type="NCBI Taxonomy" id="210409"/>
    <lineage>
        <taxon>Eukaryota</taxon>
        <taxon>Metazoa</taxon>
        <taxon>Ecdysozoa</taxon>
        <taxon>Arthropoda</taxon>
        <taxon>Crustacea</taxon>
        <taxon>Multicrustacea</taxon>
        <taxon>Malacostraca</taxon>
        <taxon>Eumalacostraca</taxon>
        <taxon>Eucarida</taxon>
        <taxon>Decapoda</taxon>
        <taxon>Pleocyemata</taxon>
        <taxon>Brachyura</taxon>
        <taxon>Eubrachyura</taxon>
        <taxon>Portunoidea</taxon>
        <taxon>Portunidae</taxon>
        <taxon>Portuninae</taxon>
        <taxon>Portunus</taxon>
    </lineage>
</organism>
<keyword evidence="2" id="KW-1185">Reference proteome</keyword>
<gene>
    <name evidence="1" type="ORF">E2C01_093967</name>
</gene>
<accession>A0A5B7JVY8</accession>
<dbReference type="Proteomes" id="UP000324222">
    <property type="component" value="Unassembled WGS sequence"/>
</dbReference>
<protein>
    <submittedName>
        <fullName evidence="1">Uncharacterized protein</fullName>
    </submittedName>
</protein>